<protein>
    <submittedName>
        <fullName evidence="3">Uncharacterized protein</fullName>
    </submittedName>
</protein>
<feature type="region of interest" description="Disordered" evidence="2">
    <location>
        <begin position="350"/>
        <end position="379"/>
    </location>
</feature>
<proteinExistence type="predicted"/>
<feature type="region of interest" description="Disordered" evidence="2">
    <location>
        <begin position="1"/>
        <end position="57"/>
    </location>
</feature>
<evidence type="ECO:0000256" key="2">
    <source>
        <dbReference type="SAM" id="MobiDB-lite"/>
    </source>
</evidence>
<comment type="caution">
    <text evidence="3">The sequence shown here is derived from an EMBL/GenBank/DDBJ whole genome shotgun (WGS) entry which is preliminary data.</text>
</comment>
<feature type="region of interest" description="Disordered" evidence="2">
    <location>
        <begin position="416"/>
        <end position="446"/>
    </location>
</feature>
<sequence>MARSGYDPPVTPSHHTHSSRPTSKLQDSPFSDYFTDDGRSPESSSTGSAPSPETQQLLVRLNRLQSQLMHGERENERETVAVMENKVREMEGLMDSVHAQTRLPVELEDSGLFMEEDEEDDEEEAKDTETPVAEGEFRSQMQPSEDPFSPIAEERQAEHDFLILEAQRVLGSMQKVEQNLRTRHAELRELNDRYSSHAEEVDRRLESLETETEALETDNQTLKTENEALKQDLGFDQTELLWLKMQLKTLEVEVTSSEDGARRLEVYAPELRDEIQDVKRERVAEQMRRWEVDWVDVRKRMKGRRRAYDVFALEEDEEAESEEDGDDASKGWLLSMVKNDDGELQSITITRVATDSGEAADDNDNDETADIEDDEPEEEQLSFAEHMFIIDNSPTAEPEPEDQPLSLASNLPVIETVPIDPESTPERIYSDQATQTEPPPCDSRTSSWLFADEYQADHSIVPGPDDCAITTSSEDSEGYEFDDDADVGKGVVEPTKTKSAWQELWSGLSNLAGLGEEDGDGER</sequence>
<organism evidence="3 4">
    <name type="scientific">Extremus antarcticus</name>
    <dbReference type="NCBI Taxonomy" id="702011"/>
    <lineage>
        <taxon>Eukaryota</taxon>
        <taxon>Fungi</taxon>
        <taxon>Dikarya</taxon>
        <taxon>Ascomycota</taxon>
        <taxon>Pezizomycotina</taxon>
        <taxon>Dothideomycetes</taxon>
        <taxon>Dothideomycetidae</taxon>
        <taxon>Mycosphaerellales</taxon>
        <taxon>Extremaceae</taxon>
        <taxon>Extremus</taxon>
    </lineage>
</organism>
<feature type="compositionally biased region" description="Acidic residues" evidence="2">
    <location>
        <begin position="114"/>
        <end position="126"/>
    </location>
</feature>
<feature type="coiled-coil region" evidence="1">
    <location>
        <begin position="173"/>
        <end position="232"/>
    </location>
</feature>
<feature type="region of interest" description="Disordered" evidence="2">
    <location>
        <begin position="458"/>
        <end position="490"/>
    </location>
</feature>
<keyword evidence="1" id="KW-0175">Coiled coil</keyword>
<keyword evidence="4" id="KW-1185">Reference proteome</keyword>
<feature type="compositionally biased region" description="Acidic residues" evidence="2">
    <location>
        <begin position="358"/>
        <end position="379"/>
    </location>
</feature>
<evidence type="ECO:0000256" key="1">
    <source>
        <dbReference type="SAM" id="Coils"/>
    </source>
</evidence>
<reference evidence="3" key="1">
    <citation type="submission" date="2023-04" db="EMBL/GenBank/DDBJ databases">
        <title>Black Yeasts Isolated from many extreme environments.</title>
        <authorList>
            <person name="Coleine C."/>
            <person name="Stajich J.E."/>
            <person name="Selbmann L."/>
        </authorList>
    </citation>
    <scope>NUCLEOTIDE SEQUENCE</scope>
    <source>
        <strain evidence="3">CCFEE 5312</strain>
    </source>
</reference>
<dbReference type="AlphaFoldDB" id="A0AAJ0GG33"/>
<feature type="compositionally biased region" description="Low complexity" evidence="2">
    <location>
        <begin position="41"/>
        <end position="54"/>
    </location>
</feature>
<name>A0AAJ0GG33_9PEZI</name>
<dbReference type="EMBL" id="JAWDJX010000004">
    <property type="protein sequence ID" value="KAK3056877.1"/>
    <property type="molecule type" value="Genomic_DNA"/>
</dbReference>
<dbReference type="Proteomes" id="UP001271007">
    <property type="component" value="Unassembled WGS sequence"/>
</dbReference>
<feature type="region of interest" description="Disordered" evidence="2">
    <location>
        <begin position="114"/>
        <end position="147"/>
    </location>
</feature>
<evidence type="ECO:0000313" key="3">
    <source>
        <dbReference type="EMBL" id="KAK3056877.1"/>
    </source>
</evidence>
<feature type="compositionally biased region" description="Acidic residues" evidence="2">
    <location>
        <begin position="474"/>
        <end position="485"/>
    </location>
</feature>
<evidence type="ECO:0000313" key="4">
    <source>
        <dbReference type="Proteomes" id="UP001271007"/>
    </source>
</evidence>
<gene>
    <name evidence="3" type="ORF">LTR09_001915</name>
</gene>
<accession>A0AAJ0GG33</accession>